<evidence type="ECO:0000256" key="8">
    <source>
        <dbReference type="ARBA" id="ARBA00022741"/>
    </source>
</evidence>
<dbReference type="InterPro" id="IPR000719">
    <property type="entry name" value="Prot_kinase_dom"/>
</dbReference>
<dbReference type="PANTHER" id="PTHR11909">
    <property type="entry name" value="CASEIN KINASE-RELATED"/>
    <property type="match status" value="1"/>
</dbReference>
<feature type="compositionally biased region" description="Acidic residues" evidence="14">
    <location>
        <begin position="879"/>
        <end position="890"/>
    </location>
</feature>
<dbReference type="InterPro" id="IPR017441">
    <property type="entry name" value="Protein_kinase_ATP_BS"/>
</dbReference>
<dbReference type="InterPro" id="IPR008271">
    <property type="entry name" value="Ser/Thr_kinase_AS"/>
</dbReference>
<feature type="binding site" evidence="13">
    <location>
        <position position="38"/>
    </location>
    <ligand>
        <name>ATP</name>
        <dbReference type="ChEBI" id="CHEBI:30616"/>
    </ligand>
</feature>
<comment type="catalytic activity">
    <reaction evidence="12">
        <text>L-seryl-[protein] + ATP = O-phospho-L-seryl-[protein] + ADP + H(+)</text>
        <dbReference type="Rhea" id="RHEA:17989"/>
        <dbReference type="Rhea" id="RHEA-COMP:9863"/>
        <dbReference type="Rhea" id="RHEA-COMP:11604"/>
        <dbReference type="ChEBI" id="CHEBI:15378"/>
        <dbReference type="ChEBI" id="CHEBI:29999"/>
        <dbReference type="ChEBI" id="CHEBI:30616"/>
        <dbReference type="ChEBI" id="CHEBI:83421"/>
        <dbReference type="ChEBI" id="CHEBI:456216"/>
        <dbReference type="EC" id="2.7.11.1"/>
    </reaction>
</comment>
<dbReference type="Pfam" id="PF03478">
    <property type="entry name" value="Beta-prop_KIB1-4"/>
    <property type="match status" value="1"/>
</dbReference>
<dbReference type="PROSITE" id="PS00108">
    <property type="entry name" value="PROTEIN_KINASE_ST"/>
    <property type="match status" value="1"/>
</dbReference>
<evidence type="ECO:0000259" key="15">
    <source>
        <dbReference type="PROSITE" id="PS50011"/>
    </source>
</evidence>
<evidence type="ECO:0000256" key="2">
    <source>
        <dbReference type="ARBA" id="ARBA00005926"/>
    </source>
</evidence>
<dbReference type="PROSITE" id="PS00107">
    <property type="entry name" value="PROTEIN_KINASE_ATP"/>
    <property type="match status" value="1"/>
</dbReference>
<dbReference type="GO" id="GO:0005737">
    <property type="term" value="C:cytoplasm"/>
    <property type="evidence" value="ECO:0007669"/>
    <property type="project" value="UniProtKB-SubCell"/>
</dbReference>
<dbReference type="CDD" id="cd14125">
    <property type="entry name" value="STKc_CK1_delta_epsilon"/>
    <property type="match status" value="1"/>
</dbReference>
<dbReference type="InterPro" id="IPR050235">
    <property type="entry name" value="CK1_Ser-Thr_kinase"/>
</dbReference>
<dbReference type="Gramene" id="OMERI11G14630.1">
    <property type="protein sequence ID" value="OMERI11G14630.1"/>
    <property type="gene ID" value="OMERI11G14630"/>
</dbReference>
<keyword evidence="10 13" id="KW-0067">ATP-binding</keyword>
<evidence type="ECO:0000256" key="9">
    <source>
        <dbReference type="ARBA" id="ARBA00022777"/>
    </source>
</evidence>
<dbReference type="AlphaFoldDB" id="A0A0E0F713"/>
<dbReference type="InterPro" id="IPR005174">
    <property type="entry name" value="KIB1-4_b-propeller"/>
</dbReference>
<reference evidence="16" key="1">
    <citation type="submission" date="2015-04" db="UniProtKB">
        <authorList>
            <consortium name="EnsemblPlants"/>
        </authorList>
    </citation>
    <scope>IDENTIFICATION</scope>
</reference>
<evidence type="ECO:0000256" key="14">
    <source>
        <dbReference type="SAM" id="MobiDB-lite"/>
    </source>
</evidence>
<dbReference type="Pfam" id="PF00069">
    <property type="entry name" value="Pkinase"/>
    <property type="match status" value="1"/>
</dbReference>
<dbReference type="SMART" id="SM00220">
    <property type="entry name" value="S_TKc"/>
    <property type="match status" value="1"/>
</dbReference>
<keyword evidence="6" id="KW-0723">Serine/threonine-protein kinase</keyword>
<dbReference type="Gene3D" id="1.10.510.10">
    <property type="entry name" value="Transferase(Phosphotransferase) domain 1"/>
    <property type="match status" value="1"/>
</dbReference>
<feature type="compositionally biased region" description="Polar residues" evidence="14">
    <location>
        <begin position="355"/>
        <end position="375"/>
    </location>
</feature>
<dbReference type="STRING" id="40149.A0A0E0F713"/>
<keyword evidence="9" id="KW-0418">Kinase</keyword>
<keyword evidence="7" id="KW-0808">Transferase</keyword>
<evidence type="ECO:0000256" key="5">
    <source>
        <dbReference type="ARBA" id="ARBA00022490"/>
    </source>
</evidence>
<evidence type="ECO:0000256" key="7">
    <source>
        <dbReference type="ARBA" id="ARBA00022679"/>
    </source>
</evidence>
<evidence type="ECO:0000313" key="16">
    <source>
        <dbReference type="EnsemblPlants" id="OMERI11G14630.1"/>
    </source>
</evidence>
<dbReference type="HOGENOM" id="CLU_015476_0_0_1"/>
<comment type="subunit">
    <text evidence="3">Monomer.</text>
</comment>
<dbReference type="FunFam" id="1.10.510.10:FF:000164">
    <property type="entry name" value="Casein kinase 1-like protein"/>
    <property type="match status" value="1"/>
</dbReference>
<dbReference type="eggNOG" id="KOG1164">
    <property type="taxonomic scope" value="Eukaryota"/>
</dbReference>
<comment type="catalytic activity">
    <reaction evidence="11">
        <text>L-threonyl-[protein] + ATP = O-phospho-L-threonyl-[protein] + ADP + H(+)</text>
        <dbReference type="Rhea" id="RHEA:46608"/>
        <dbReference type="Rhea" id="RHEA-COMP:11060"/>
        <dbReference type="Rhea" id="RHEA-COMP:11605"/>
        <dbReference type="ChEBI" id="CHEBI:15378"/>
        <dbReference type="ChEBI" id="CHEBI:30013"/>
        <dbReference type="ChEBI" id="CHEBI:30616"/>
        <dbReference type="ChEBI" id="CHEBI:61977"/>
        <dbReference type="ChEBI" id="CHEBI:456216"/>
        <dbReference type="EC" id="2.7.11.1"/>
    </reaction>
</comment>
<name>A0A0E0F713_9ORYZ</name>
<evidence type="ECO:0000256" key="3">
    <source>
        <dbReference type="ARBA" id="ARBA00011245"/>
    </source>
</evidence>
<feature type="domain" description="Protein kinase" evidence="15">
    <location>
        <begin position="9"/>
        <end position="278"/>
    </location>
</feature>
<dbReference type="PROSITE" id="PS50011">
    <property type="entry name" value="PROTEIN_KINASE_DOM"/>
    <property type="match status" value="1"/>
</dbReference>
<evidence type="ECO:0000256" key="12">
    <source>
        <dbReference type="ARBA" id="ARBA00048679"/>
    </source>
</evidence>
<keyword evidence="5" id="KW-0963">Cytoplasm</keyword>
<feature type="region of interest" description="Disordered" evidence="14">
    <location>
        <begin position="871"/>
        <end position="890"/>
    </location>
</feature>
<proteinExistence type="inferred from homology"/>
<dbReference type="InterPro" id="IPR011009">
    <property type="entry name" value="Kinase-like_dom_sf"/>
</dbReference>
<feature type="region of interest" description="Disordered" evidence="14">
    <location>
        <begin position="304"/>
        <end position="428"/>
    </location>
</feature>
<accession>A0A0E0F713</accession>
<dbReference type="Proteomes" id="UP000008021">
    <property type="component" value="Chromosome 11"/>
</dbReference>
<keyword evidence="17" id="KW-1185">Reference proteome</keyword>
<dbReference type="EC" id="2.7.11.1" evidence="4"/>
<protein>
    <recommendedName>
        <fullName evidence="4">non-specific serine/threonine protein kinase</fullName>
        <ecNumber evidence="4">2.7.11.1</ecNumber>
    </recommendedName>
</protein>
<sequence length="890" mass="99371">MERVIGGKFKLGKKIGSGSFGELYLAVNIQNSEEVAVKLESVKSRHPQLHYESKLYMLLQGGTGIPHLKWFGVEGEYNVMVIDLLGPSLEDLFNYCNRKLSLKSVLMLADQMIARVEYMHTRGFLHRDIKPDNFLMGLGRKANQVYVIDYGLAKKYRDLQTHKHIPYRENKNLTGTARYASVNTHLGVEQSRRDDLESLGYVLMYFLRGSLPWQGLKAGTKKQKYDRISEKKMLTPVEVLCKSYPSEFVSYFHYCRSLRFEDKPDYSYLKKLFRDLFIREGYQLDYVFDWTMLKYPQIRDNKLRDTPDRFSGAGEALARRTGSGSGRNGEPTKHRTLLDSLMSSKATADTDKTRPTSLSRNGSTSRRAVVSSSKPNCGDPSDTNRTSRLFSSSSSRPSAAQRALQSAGAELRSSSLSKTPASSAASRPSATASASALCASNGDARSAPTGSPRPCRGSAGHCVGVHDAAVHRVALPEDARAAACRGSFGNWLALVPMSPPPYQPFLLNPFTAARIQLPVWTEGTIIKIVVSSAPDSENCTVAAVVGSEFNNERRLGSVSVCRLSQKKESSSSPWWCITKTFYLEDIVFFEGNLHAVDGAEQTYVFEDDELEEMCKWPLFHRDRVAPLSIHKRYYLTPCHGKLLMVSRSFGINRVPGGAYHTIEFKVSDVSEHSYGRIIPPPPVAVKKFDGHALFVGDACCRAFAITDEGSKIKEDQIFFSDDESNTSVVLGGGGTFQVVNHEGINCYRPLRLLQSYDLRTDCFRRDALPPPPTTDQWGAMLLLWEVMSSLGASRPPCYWSRMPSHVPNIRVIPGNAIMSVTVIVYDQRWCFTQSGRSVQEAKQLAASEAVSFLRSRIRSVLDDSPWSGVPHCHSHVSEDEYEDDDEDENT</sequence>
<dbReference type="GO" id="GO:0004674">
    <property type="term" value="F:protein serine/threonine kinase activity"/>
    <property type="evidence" value="ECO:0007669"/>
    <property type="project" value="UniProtKB-KW"/>
</dbReference>
<dbReference type="EnsemblPlants" id="OMERI11G14630.1">
    <property type="protein sequence ID" value="OMERI11G14630.1"/>
    <property type="gene ID" value="OMERI11G14630"/>
</dbReference>
<feature type="compositionally biased region" description="Low complexity" evidence="14">
    <location>
        <begin position="386"/>
        <end position="428"/>
    </location>
</feature>
<dbReference type="SUPFAM" id="SSF56112">
    <property type="entry name" value="Protein kinase-like (PK-like)"/>
    <property type="match status" value="1"/>
</dbReference>
<evidence type="ECO:0000256" key="6">
    <source>
        <dbReference type="ARBA" id="ARBA00022527"/>
    </source>
</evidence>
<evidence type="ECO:0000256" key="11">
    <source>
        <dbReference type="ARBA" id="ARBA00047899"/>
    </source>
</evidence>
<evidence type="ECO:0000256" key="10">
    <source>
        <dbReference type="ARBA" id="ARBA00022840"/>
    </source>
</evidence>
<evidence type="ECO:0000313" key="17">
    <source>
        <dbReference type="Proteomes" id="UP000008021"/>
    </source>
</evidence>
<keyword evidence="8 13" id="KW-0547">Nucleotide-binding</keyword>
<dbReference type="GO" id="GO:0005524">
    <property type="term" value="F:ATP binding"/>
    <property type="evidence" value="ECO:0007669"/>
    <property type="project" value="UniProtKB-UniRule"/>
</dbReference>
<comment type="subcellular location">
    <subcellularLocation>
        <location evidence="1">Cytoplasm</location>
    </subcellularLocation>
</comment>
<evidence type="ECO:0000256" key="1">
    <source>
        <dbReference type="ARBA" id="ARBA00004496"/>
    </source>
</evidence>
<reference evidence="16" key="2">
    <citation type="submission" date="2018-05" db="EMBL/GenBank/DDBJ databases">
        <title>OmerRS3 (Oryza meridionalis Reference Sequence Version 3).</title>
        <authorList>
            <person name="Zhang J."/>
            <person name="Kudrna D."/>
            <person name="Lee S."/>
            <person name="Talag J."/>
            <person name="Welchert J."/>
            <person name="Wing R.A."/>
        </authorList>
    </citation>
    <scope>NUCLEOTIDE SEQUENCE [LARGE SCALE GENOMIC DNA]</scope>
    <source>
        <strain evidence="16">cv. OR44</strain>
    </source>
</reference>
<comment type="similarity">
    <text evidence="2">Belongs to the protein kinase superfamily. CK1 Ser/Thr protein kinase family. Casein kinase I subfamily.</text>
</comment>
<organism evidence="16">
    <name type="scientific">Oryza meridionalis</name>
    <dbReference type="NCBI Taxonomy" id="40149"/>
    <lineage>
        <taxon>Eukaryota</taxon>
        <taxon>Viridiplantae</taxon>
        <taxon>Streptophyta</taxon>
        <taxon>Embryophyta</taxon>
        <taxon>Tracheophyta</taxon>
        <taxon>Spermatophyta</taxon>
        <taxon>Magnoliopsida</taxon>
        <taxon>Liliopsida</taxon>
        <taxon>Poales</taxon>
        <taxon>Poaceae</taxon>
        <taxon>BOP clade</taxon>
        <taxon>Oryzoideae</taxon>
        <taxon>Oryzeae</taxon>
        <taxon>Oryzinae</taxon>
        <taxon>Oryza</taxon>
    </lineage>
</organism>
<dbReference type="FunFam" id="3.30.200.20:FF:000538">
    <property type="entry name" value="Putative Casein kinase I"/>
    <property type="match status" value="1"/>
</dbReference>
<evidence type="ECO:0000256" key="4">
    <source>
        <dbReference type="ARBA" id="ARBA00012513"/>
    </source>
</evidence>
<evidence type="ECO:0000256" key="13">
    <source>
        <dbReference type="PROSITE-ProRule" id="PRU10141"/>
    </source>
</evidence>